<dbReference type="Gene3D" id="3.90.550.10">
    <property type="entry name" value="Spore Coat Polysaccharide Biosynthesis Protein SpsA, Chain A"/>
    <property type="match status" value="1"/>
</dbReference>
<comment type="caution">
    <text evidence="1">The sequence shown here is derived from an EMBL/GenBank/DDBJ whole genome shotgun (WGS) entry which is preliminary data.</text>
</comment>
<dbReference type="InterPro" id="IPR029044">
    <property type="entry name" value="Nucleotide-diphossugar_trans"/>
</dbReference>
<gene>
    <name evidence="1" type="ORF">OL599_18765</name>
</gene>
<evidence type="ECO:0000313" key="1">
    <source>
        <dbReference type="EMBL" id="MCW3476609.1"/>
    </source>
</evidence>
<dbReference type="SUPFAM" id="SSF53448">
    <property type="entry name" value="Nucleotide-diphospho-sugar transferases"/>
    <property type="match status" value="1"/>
</dbReference>
<dbReference type="AlphaFoldDB" id="A0AA41YMG6"/>
<reference evidence="1" key="2">
    <citation type="submission" date="2022-10" db="EMBL/GenBank/DDBJ databases">
        <authorList>
            <person name="Trinh H.N."/>
        </authorList>
    </citation>
    <scope>NUCLEOTIDE SEQUENCE</scope>
    <source>
        <strain evidence="1">RN2-1</strain>
    </source>
</reference>
<protein>
    <submittedName>
        <fullName evidence="1">Glycosyltransferase family 2 protein</fullName>
    </submittedName>
</protein>
<dbReference type="CDD" id="cd00761">
    <property type="entry name" value="Glyco_tranf_GTA_type"/>
    <property type="match status" value="1"/>
</dbReference>
<proteinExistence type="predicted"/>
<reference evidence="1" key="1">
    <citation type="submission" date="2022-09" db="EMBL/GenBank/DDBJ databases">
        <title>Rhodovastum sp. nov. RN2-1 isolated from soil in Seongnam, South Korea.</title>
        <authorList>
            <person name="Le N.T."/>
        </authorList>
    </citation>
    <scope>NUCLEOTIDE SEQUENCE</scope>
    <source>
        <strain evidence="1">RN2-1</strain>
    </source>
</reference>
<dbReference type="Proteomes" id="UP001165679">
    <property type="component" value="Unassembled WGS sequence"/>
</dbReference>
<keyword evidence="2" id="KW-1185">Reference proteome</keyword>
<sequence>MTVWLYALCWNDARMLPLFFRHYDEWVDRYVLFDDGSTDATLDIVAAHPKVETRRFVRSVEGSFVASATLLQNAFWQESRGRADWVVVTAIDEHLHHPDAPDGMRGYLARCQAAGVTALPALGFQMIADAFPQPGVHLASTHRMGAPHADMNKLSLFDPNRIEATNYVVGRHAAMPAGQVVYPATDEVVNLHYKYMGLAYLAARHRELAGGLGVHDRARRWGHQYDWSAGELDASWRDFAARAIDYRDGGIDRAATHPARWWRRA</sequence>
<dbReference type="Pfam" id="PF13704">
    <property type="entry name" value="Glyco_tranf_2_4"/>
    <property type="match status" value="1"/>
</dbReference>
<dbReference type="EMBL" id="JAPDNT010000021">
    <property type="protein sequence ID" value="MCW3476609.1"/>
    <property type="molecule type" value="Genomic_DNA"/>
</dbReference>
<name>A0AA41YMG6_9PROT</name>
<organism evidence="1 2">
    <name type="scientific">Limobrevibacterium gyesilva</name>
    <dbReference type="NCBI Taxonomy" id="2991712"/>
    <lineage>
        <taxon>Bacteria</taxon>
        <taxon>Pseudomonadati</taxon>
        <taxon>Pseudomonadota</taxon>
        <taxon>Alphaproteobacteria</taxon>
        <taxon>Acetobacterales</taxon>
        <taxon>Acetobacteraceae</taxon>
        <taxon>Limobrevibacterium</taxon>
    </lineage>
</organism>
<evidence type="ECO:0000313" key="2">
    <source>
        <dbReference type="Proteomes" id="UP001165679"/>
    </source>
</evidence>
<accession>A0AA41YMG6</accession>
<dbReference type="RefSeq" id="WP_264715419.1">
    <property type="nucleotide sequence ID" value="NZ_JAPDNT010000021.1"/>
</dbReference>